<dbReference type="EMBL" id="KI669605">
    <property type="protein sequence ID" value="ETN04167.1"/>
    <property type="molecule type" value="Genomic_DNA"/>
</dbReference>
<protein>
    <submittedName>
        <fullName evidence="1">Uncharacterized protein</fullName>
    </submittedName>
</protein>
<dbReference type="AlphaFoldDB" id="W2PT84"/>
<organism evidence="1 2">
    <name type="scientific">Phytophthora nicotianae (strain INRA-310)</name>
    <name type="common">Phytophthora parasitica</name>
    <dbReference type="NCBI Taxonomy" id="761204"/>
    <lineage>
        <taxon>Eukaryota</taxon>
        <taxon>Sar</taxon>
        <taxon>Stramenopiles</taxon>
        <taxon>Oomycota</taxon>
        <taxon>Peronosporomycetes</taxon>
        <taxon>Peronosporales</taxon>
        <taxon>Peronosporaceae</taxon>
        <taxon>Phytophthora</taxon>
    </lineage>
</organism>
<proteinExistence type="predicted"/>
<dbReference type="OrthoDB" id="10579063at2759"/>
<evidence type="ECO:0000313" key="1">
    <source>
        <dbReference type="EMBL" id="ETN04167.1"/>
    </source>
</evidence>
<dbReference type="VEuPathDB" id="FungiDB:PPTG_14880"/>
<dbReference type="GeneID" id="20184129"/>
<accession>W2PT84</accession>
<reference evidence="1 2" key="2">
    <citation type="submission" date="2013-11" db="EMBL/GenBank/DDBJ databases">
        <title>The Genome Sequence of Phytophthora parasitica INRA-310.</title>
        <authorList>
            <consortium name="The Broad Institute Genomics Platform"/>
            <person name="Russ C."/>
            <person name="Tyler B."/>
            <person name="Panabieres F."/>
            <person name="Shan W."/>
            <person name="Tripathy S."/>
            <person name="Grunwald N."/>
            <person name="Machado M."/>
            <person name="Johnson C.S."/>
            <person name="Arredondo F."/>
            <person name="Hong C."/>
            <person name="Coffey M."/>
            <person name="Young S.K."/>
            <person name="Zeng Q."/>
            <person name="Gargeya S."/>
            <person name="Fitzgerald M."/>
            <person name="Abouelleil A."/>
            <person name="Alvarado L."/>
            <person name="Chapman S.B."/>
            <person name="Gainer-Dewar J."/>
            <person name="Goldberg J."/>
            <person name="Griggs A."/>
            <person name="Gujja S."/>
            <person name="Hansen M."/>
            <person name="Howarth C."/>
            <person name="Imamovic A."/>
            <person name="Ireland A."/>
            <person name="Larimer J."/>
            <person name="McCowan C."/>
            <person name="Murphy C."/>
            <person name="Pearson M."/>
            <person name="Poon T.W."/>
            <person name="Priest M."/>
            <person name="Roberts A."/>
            <person name="Saif S."/>
            <person name="Shea T."/>
            <person name="Sykes S."/>
            <person name="Wortman J."/>
            <person name="Nusbaum C."/>
            <person name="Birren B."/>
        </authorList>
    </citation>
    <scope>NUCLEOTIDE SEQUENCE [LARGE SCALE GENOMIC DNA]</scope>
    <source>
        <strain evidence="1 2">INRA-310</strain>
    </source>
</reference>
<gene>
    <name evidence="1" type="ORF">PPTG_14880</name>
</gene>
<name>W2PT84_PHYN3</name>
<reference evidence="2" key="1">
    <citation type="submission" date="2011-12" db="EMBL/GenBank/DDBJ databases">
        <authorList>
            <consortium name="The Broad Institute Genome Sequencing Platform"/>
            <person name="Russ C."/>
            <person name="Tyler B."/>
            <person name="Panabieres F."/>
            <person name="Shan W."/>
            <person name="Tripathy S."/>
            <person name="Grunwald N."/>
            <person name="Machado M."/>
            <person name="Young S.K."/>
            <person name="Zeng Q."/>
            <person name="Gargeya S."/>
            <person name="Fitzgerald M."/>
            <person name="Haas B."/>
            <person name="Abouelleil A."/>
            <person name="Alvarado L."/>
            <person name="Arachchi H.M."/>
            <person name="Berlin A."/>
            <person name="Chapman S.B."/>
            <person name="Gearin G."/>
            <person name="Goldberg J."/>
            <person name="Griggs A."/>
            <person name="Gujja S."/>
            <person name="Hansen M."/>
            <person name="Heiman D."/>
            <person name="Howarth C."/>
            <person name="Larimer J."/>
            <person name="Lui A."/>
            <person name="MacDonald P.J.P."/>
            <person name="McCowen C."/>
            <person name="Montmayeur A."/>
            <person name="Murphy C."/>
            <person name="Neiman D."/>
            <person name="Pearson M."/>
            <person name="Priest M."/>
            <person name="Roberts A."/>
            <person name="Saif S."/>
            <person name="Shea T."/>
            <person name="Sisk P."/>
            <person name="Stolte C."/>
            <person name="Sykes S."/>
            <person name="Wortman J."/>
            <person name="Nusbaum C."/>
            <person name="Birren B."/>
        </authorList>
    </citation>
    <scope>NUCLEOTIDE SEQUENCE [LARGE SCALE GENOMIC DNA]</scope>
    <source>
        <strain evidence="2">INRA-310</strain>
    </source>
</reference>
<dbReference type="Proteomes" id="UP000018817">
    <property type="component" value="Unassembled WGS sequence"/>
</dbReference>
<dbReference type="RefSeq" id="XP_008910468.1">
    <property type="nucleotide sequence ID" value="XM_008912220.1"/>
</dbReference>
<evidence type="ECO:0000313" key="2">
    <source>
        <dbReference type="Proteomes" id="UP000018817"/>
    </source>
</evidence>
<sequence>MSPDQFNYYIFYHGAYPLWKYLKLVLDIDIVDVCAYVAKEEPVLHSKKVAKLAARITTEDTEPLGRAFNDDVVFLLNSINTVFNALRCGVERDGEKVLATYKFDLDATTNHIRLDTGKALDEHRIAIVRI</sequence>